<name>A0ABR3SVH9_9PEZI</name>
<sequence length="265" mass="27341">MKATGIIALSLLGLAAAAPHRQHLHAHDKAKRELVMVTETAEVVETVVATTTVWVDPEDVPATTAPTTTEEPVYTAPPAPTTTEEAPAPETTSEASSTSVYVAPAPTTSETPSSTYTPPAPTTTETPTSTYVAPAPETTSSSTSSAVVAAETAASSGSDSAPAGSEVYNPSRITYYSPSVGTSSCGEVYSDDSNVVALSSGNMNSNLCNAKITIELNGKTFPAFIGETCPGCPSDHSLDITPGLFTKMMGSTDAGVIRDAKWWFD</sequence>
<gene>
    <name evidence="3" type="ORF">SLS56_005347</name>
</gene>
<protein>
    <recommendedName>
        <fullName evidence="5">Allergen Asp f 7</fullName>
    </recommendedName>
</protein>
<dbReference type="Proteomes" id="UP001521116">
    <property type="component" value="Unassembled WGS sequence"/>
</dbReference>
<feature type="compositionally biased region" description="Low complexity" evidence="1">
    <location>
        <begin position="60"/>
        <end position="74"/>
    </location>
</feature>
<evidence type="ECO:0000313" key="3">
    <source>
        <dbReference type="EMBL" id="KAL1629693.1"/>
    </source>
</evidence>
<evidence type="ECO:0008006" key="5">
    <source>
        <dbReference type="Google" id="ProtNLM"/>
    </source>
</evidence>
<reference evidence="3 4" key="1">
    <citation type="submission" date="2024-02" db="EMBL/GenBank/DDBJ databases">
        <title>De novo assembly and annotation of 12 fungi associated with fruit tree decline syndrome in Ontario, Canada.</title>
        <authorList>
            <person name="Sulman M."/>
            <person name="Ellouze W."/>
            <person name="Ilyukhin E."/>
        </authorList>
    </citation>
    <scope>NUCLEOTIDE SEQUENCE [LARGE SCALE GENOMIC DNA]</scope>
    <source>
        <strain evidence="3 4">M1-105</strain>
    </source>
</reference>
<evidence type="ECO:0000256" key="1">
    <source>
        <dbReference type="SAM" id="MobiDB-lite"/>
    </source>
</evidence>
<feature type="chain" id="PRO_5046499390" description="Allergen Asp f 7" evidence="2">
    <location>
        <begin position="18"/>
        <end position="265"/>
    </location>
</feature>
<feature type="region of interest" description="Disordered" evidence="1">
    <location>
        <begin position="58"/>
        <end position="144"/>
    </location>
</feature>
<comment type="caution">
    <text evidence="3">The sequence shown here is derived from an EMBL/GenBank/DDBJ whole genome shotgun (WGS) entry which is preliminary data.</text>
</comment>
<keyword evidence="4" id="KW-1185">Reference proteome</keyword>
<dbReference type="SUPFAM" id="SSF50685">
    <property type="entry name" value="Barwin-like endoglucanases"/>
    <property type="match status" value="1"/>
</dbReference>
<evidence type="ECO:0000256" key="2">
    <source>
        <dbReference type="SAM" id="SignalP"/>
    </source>
</evidence>
<dbReference type="InterPro" id="IPR036908">
    <property type="entry name" value="RlpA-like_sf"/>
</dbReference>
<dbReference type="CDD" id="cd22191">
    <property type="entry name" value="DPBB_RlpA_EXP_N-like"/>
    <property type="match status" value="1"/>
</dbReference>
<organism evidence="3 4">
    <name type="scientific">Neofusicoccum ribis</name>
    <dbReference type="NCBI Taxonomy" id="45134"/>
    <lineage>
        <taxon>Eukaryota</taxon>
        <taxon>Fungi</taxon>
        <taxon>Dikarya</taxon>
        <taxon>Ascomycota</taxon>
        <taxon>Pezizomycotina</taxon>
        <taxon>Dothideomycetes</taxon>
        <taxon>Dothideomycetes incertae sedis</taxon>
        <taxon>Botryosphaeriales</taxon>
        <taxon>Botryosphaeriaceae</taxon>
        <taxon>Neofusicoccum</taxon>
    </lineage>
</organism>
<accession>A0ABR3SVH9</accession>
<dbReference type="EMBL" id="JAJVDC020000053">
    <property type="protein sequence ID" value="KAL1629693.1"/>
    <property type="molecule type" value="Genomic_DNA"/>
</dbReference>
<evidence type="ECO:0000313" key="4">
    <source>
        <dbReference type="Proteomes" id="UP001521116"/>
    </source>
</evidence>
<dbReference type="Gene3D" id="2.40.40.10">
    <property type="entry name" value="RlpA-like domain"/>
    <property type="match status" value="1"/>
</dbReference>
<keyword evidence="2" id="KW-0732">Signal</keyword>
<feature type="compositionally biased region" description="Low complexity" evidence="1">
    <location>
        <begin position="81"/>
        <end position="144"/>
    </location>
</feature>
<feature type="signal peptide" evidence="2">
    <location>
        <begin position="1"/>
        <end position="17"/>
    </location>
</feature>
<proteinExistence type="predicted"/>